<organism evidence="1 2">
    <name type="scientific">Elliptochloris bilobata</name>
    <dbReference type="NCBI Taxonomy" id="381761"/>
    <lineage>
        <taxon>Eukaryota</taxon>
        <taxon>Viridiplantae</taxon>
        <taxon>Chlorophyta</taxon>
        <taxon>core chlorophytes</taxon>
        <taxon>Trebouxiophyceae</taxon>
        <taxon>Trebouxiophyceae incertae sedis</taxon>
        <taxon>Elliptochloris clade</taxon>
        <taxon>Elliptochloris</taxon>
    </lineage>
</organism>
<dbReference type="Proteomes" id="UP001445335">
    <property type="component" value="Unassembled WGS sequence"/>
</dbReference>
<sequence length="490" mass="50719">MQSTERIKSLDIKSLATVSERDAKSTDFVAWCEGQTYSVLVYDRSGVVISELLFNSATSCYGANTVEIASLPGGAGADATGDPTFARLAGIPLAASYAPPADAAVQPAEDANPCLGEDKGWTTGLVASFFAGPFGGSAKGAFSLTFSGNATLQRCDCPNHKAVDAPWPGTPALPAGAFSSDYGVRMKGQFLVARPADGVVGETPAIFPNASDYHLLCLQHDDSAEMLVDGVSLYRQEASTWSAAGFKQFCTPVALAPGWHDLTLTYGSGPAGAASVLRFFVIDAAEVAAVQAGGQTTYEISWKGKCCTGGANTVPSCMQPLDCCRFRNAGGCSPAVQASLPQSAPKPAPMQAPMCQLFAVDMAYCGGEGLITDKASALVVMACSPGVSVCGDCFNVSGPANATVDFFSYAAQANSTYQLSASWEPSYRGPVTIGIEAQRQSGACSIQSADGAAVAPVDSLAFNVRDNVQVKAVAYKLYHGCEGPQCSFTL</sequence>
<name>A0AAW1RH58_9CHLO</name>
<reference evidence="1 2" key="1">
    <citation type="journal article" date="2024" name="Nat. Commun.">
        <title>Phylogenomics reveals the evolutionary origins of lichenization in chlorophyte algae.</title>
        <authorList>
            <person name="Puginier C."/>
            <person name="Libourel C."/>
            <person name="Otte J."/>
            <person name="Skaloud P."/>
            <person name="Haon M."/>
            <person name="Grisel S."/>
            <person name="Petersen M."/>
            <person name="Berrin J.G."/>
            <person name="Delaux P.M."/>
            <person name="Dal Grande F."/>
            <person name="Keller J."/>
        </authorList>
    </citation>
    <scope>NUCLEOTIDE SEQUENCE [LARGE SCALE GENOMIC DNA]</scope>
    <source>
        <strain evidence="1 2">SAG 245.80</strain>
    </source>
</reference>
<protein>
    <recommendedName>
        <fullName evidence="3">PA14 domain-containing protein</fullName>
    </recommendedName>
</protein>
<gene>
    <name evidence="1" type="ORF">WJX81_004558</name>
</gene>
<evidence type="ECO:0000313" key="1">
    <source>
        <dbReference type="EMBL" id="KAK9833430.1"/>
    </source>
</evidence>
<dbReference type="EMBL" id="JALJOU010000036">
    <property type="protein sequence ID" value="KAK9833430.1"/>
    <property type="molecule type" value="Genomic_DNA"/>
</dbReference>
<evidence type="ECO:0008006" key="3">
    <source>
        <dbReference type="Google" id="ProtNLM"/>
    </source>
</evidence>
<proteinExistence type="predicted"/>
<dbReference type="AlphaFoldDB" id="A0AAW1RH58"/>
<keyword evidence="2" id="KW-1185">Reference proteome</keyword>
<accession>A0AAW1RH58</accession>
<evidence type="ECO:0000313" key="2">
    <source>
        <dbReference type="Proteomes" id="UP001445335"/>
    </source>
</evidence>
<comment type="caution">
    <text evidence="1">The sequence shown here is derived from an EMBL/GenBank/DDBJ whole genome shotgun (WGS) entry which is preliminary data.</text>
</comment>